<keyword evidence="1" id="KW-0812">Transmembrane</keyword>
<protein>
    <recommendedName>
        <fullName evidence="4">Late embryogenesis abundant protein LEA-2 subgroup domain-containing protein</fullName>
    </recommendedName>
</protein>
<reference evidence="2 3" key="1">
    <citation type="submission" date="2024-01" db="EMBL/GenBank/DDBJ databases">
        <title>The genomes of 5 underutilized Papilionoideae crops provide insights into root nodulation and disease resistance.</title>
        <authorList>
            <person name="Yuan L."/>
        </authorList>
    </citation>
    <scope>NUCLEOTIDE SEQUENCE [LARGE SCALE GENOMIC DNA]</scope>
    <source>
        <strain evidence="2">LY-2023</strain>
        <tissue evidence="2">Leaf</tissue>
    </source>
</reference>
<feature type="transmembrane region" description="Helical" evidence="1">
    <location>
        <begin position="9"/>
        <end position="31"/>
    </location>
</feature>
<evidence type="ECO:0000313" key="3">
    <source>
        <dbReference type="Proteomes" id="UP001359559"/>
    </source>
</evidence>
<keyword evidence="1" id="KW-1133">Transmembrane helix</keyword>
<dbReference type="AlphaFoldDB" id="A0AAN9FI46"/>
<evidence type="ECO:0008006" key="4">
    <source>
        <dbReference type="Google" id="ProtNLM"/>
    </source>
</evidence>
<proteinExistence type="predicted"/>
<dbReference type="Proteomes" id="UP001359559">
    <property type="component" value="Unassembled WGS sequence"/>
</dbReference>
<gene>
    <name evidence="2" type="ORF">RJT34_28804</name>
</gene>
<keyword evidence="1" id="KW-0472">Membrane</keyword>
<dbReference type="PANTHER" id="PTHR31852">
    <property type="entry name" value="LATE EMBRYOGENESIS ABUNDANT (LEA) HYDROXYPROLINE-RICH GLYCOPROTEIN FAMILY"/>
    <property type="match status" value="1"/>
</dbReference>
<accession>A0AAN9FI46</accession>
<sequence length="186" mass="20509">MANRGLKICLIVSLLFLVILSIVMVTLFATILKPKDPDISVHPIGLENLQFSLLPNLTMNVTIGMFITIGNPNYESFKYSNSTGYINFYDTVVAEVPIEAALVPARGKINVNTYADFMVEKLISNPNFWPDILGGTLNLTSTAELPGKARMLKIIRLKATAYSLCDISLNISSKHVDTKCISKIKL</sequence>
<feature type="transmembrane region" description="Helical" evidence="1">
    <location>
        <begin position="51"/>
        <end position="70"/>
    </location>
</feature>
<evidence type="ECO:0000256" key="1">
    <source>
        <dbReference type="SAM" id="Phobius"/>
    </source>
</evidence>
<comment type="caution">
    <text evidence="2">The sequence shown here is derived from an EMBL/GenBank/DDBJ whole genome shotgun (WGS) entry which is preliminary data.</text>
</comment>
<keyword evidence="3" id="KW-1185">Reference proteome</keyword>
<organism evidence="2 3">
    <name type="scientific">Clitoria ternatea</name>
    <name type="common">Butterfly pea</name>
    <dbReference type="NCBI Taxonomy" id="43366"/>
    <lineage>
        <taxon>Eukaryota</taxon>
        <taxon>Viridiplantae</taxon>
        <taxon>Streptophyta</taxon>
        <taxon>Embryophyta</taxon>
        <taxon>Tracheophyta</taxon>
        <taxon>Spermatophyta</taxon>
        <taxon>Magnoliopsida</taxon>
        <taxon>eudicotyledons</taxon>
        <taxon>Gunneridae</taxon>
        <taxon>Pentapetalae</taxon>
        <taxon>rosids</taxon>
        <taxon>fabids</taxon>
        <taxon>Fabales</taxon>
        <taxon>Fabaceae</taxon>
        <taxon>Papilionoideae</taxon>
        <taxon>50 kb inversion clade</taxon>
        <taxon>NPAAA clade</taxon>
        <taxon>indigoferoid/millettioid clade</taxon>
        <taxon>Phaseoleae</taxon>
        <taxon>Clitoria</taxon>
    </lineage>
</organism>
<evidence type="ECO:0000313" key="2">
    <source>
        <dbReference type="EMBL" id="KAK7272298.1"/>
    </source>
</evidence>
<dbReference type="InterPro" id="IPR055301">
    <property type="entry name" value="Lea14-like_2"/>
</dbReference>
<name>A0AAN9FI46_CLITE</name>
<dbReference type="EMBL" id="JAYKXN010000007">
    <property type="protein sequence ID" value="KAK7272298.1"/>
    <property type="molecule type" value="Genomic_DNA"/>
</dbReference>